<feature type="region of interest" description="Disordered" evidence="1">
    <location>
        <begin position="666"/>
        <end position="696"/>
    </location>
</feature>
<evidence type="ECO:0000313" key="5">
    <source>
        <dbReference type="Proteomes" id="UP001185863"/>
    </source>
</evidence>
<dbReference type="Proteomes" id="UP001185863">
    <property type="component" value="Unassembled WGS sequence"/>
</dbReference>
<comment type="caution">
    <text evidence="4">The sequence shown here is derived from an EMBL/GenBank/DDBJ whole genome shotgun (WGS) entry which is preliminary data.</text>
</comment>
<dbReference type="AlphaFoldDB" id="A0AAE4UVR4"/>
<evidence type="ECO:0000256" key="1">
    <source>
        <dbReference type="SAM" id="MobiDB-lite"/>
    </source>
</evidence>
<dbReference type="EMBL" id="JAWLUP010000003">
    <property type="protein sequence ID" value="MDV7263551.1"/>
    <property type="molecule type" value="Genomic_DNA"/>
</dbReference>
<protein>
    <submittedName>
        <fullName evidence="4">TPM domain-containing protein</fullName>
    </submittedName>
</protein>
<dbReference type="Gene3D" id="3.10.310.50">
    <property type="match status" value="1"/>
</dbReference>
<evidence type="ECO:0000256" key="2">
    <source>
        <dbReference type="SAM" id="Phobius"/>
    </source>
</evidence>
<keyword evidence="2" id="KW-1133">Transmembrane helix</keyword>
<proteinExistence type="predicted"/>
<feature type="compositionally biased region" description="Gly residues" evidence="1">
    <location>
        <begin position="666"/>
        <end position="682"/>
    </location>
</feature>
<feature type="transmembrane region" description="Helical" evidence="2">
    <location>
        <begin position="25"/>
        <end position="45"/>
    </location>
</feature>
<accession>A0AAE4UVR4</accession>
<dbReference type="RefSeq" id="WP_317746239.1">
    <property type="nucleotide sequence ID" value="NZ_JAWLUP010000003.1"/>
</dbReference>
<sequence>MPVASSLEQLPSSRRRFLAPPARRFSVLGAVAAVLGVVTILWGPAVASADAPLRLPTQVTDNVGALDEDQRTEVEAAIDQLYDEHKVRLWVVYVADFDGLGAGPWADRTAQASSLGDRDALLAVATVDREYALIASDGLEDITPDEAESIRVDAVEPALREDDWAGGAIAAAGGLGDAMSASGGMSVRTLLIGGGVVAAGVGGIVLYSRKKKNDRAADAVAAARNIDPEDTDALAALPLPTLDERAREILVDTDNALRTSREELDLARGEFGEQSTASFTTAFEEAEAALAAAFTVRQRLDDAIPETPQQQREMLIDIISSCGRADRELDERVQEFDGLRNLLINAPERLDALTRDIVAASVRIPESTRTLEALHTQFPAETLASVAANVTMAQERLAFAEEAVSEARDTIALPPGKQGPAVSAIRGAEGALEQARTLLDAVDHAADNIRHAIAALPTVITDLENGVAAAAQFTEQGAPPLESARAAAQAALASARTSRDADPLGTFTAIIKADAELDAVLAAAQESRRQTERAQQHLDQNLVAAQSQVTAASDFIGTRRGAIGAEARTRLTEAQRHLAAARQLRETDVSGALQHAQAASTLAVDALSSARNDVQDWELRQGAGPGTGGNLAGAVLGGILIDSVMRGGFSGRGSWGGRGSRGGFGSGGFGGGGFGGGPGSFGGPRSSGRISGGGRF</sequence>
<feature type="domain" description="TPM" evidence="3">
    <location>
        <begin position="59"/>
        <end position="177"/>
    </location>
</feature>
<evidence type="ECO:0000259" key="3">
    <source>
        <dbReference type="Pfam" id="PF04536"/>
    </source>
</evidence>
<organism evidence="4 5">
    <name type="scientific">Rhodococcus oxybenzonivorans</name>
    <dbReference type="NCBI Taxonomy" id="1990687"/>
    <lineage>
        <taxon>Bacteria</taxon>
        <taxon>Bacillati</taxon>
        <taxon>Actinomycetota</taxon>
        <taxon>Actinomycetes</taxon>
        <taxon>Mycobacteriales</taxon>
        <taxon>Nocardiaceae</taxon>
        <taxon>Rhodococcus</taxon>
    </lineage>
</organism>
<dbReference type="Pfam" id="PF04536">
    <property type="entry name" value="TPM_phosphatase"/>
    <property type="match status" value="1"/>
</dbReference>
<gene>
    <name evidence="4" type="ORF">R4315_03115</name>
</gene>
<keyword evidence="2" id="KW-0812">Transmembrane</keyword>
<dbReference type="InterPro" id="IPR007621">
    <property type="entry name" value="TPM_dom"/>
</dbReference>
<keyword evidence="2" id="KW-0472">Membrane</keyword>
<name>A0AAE4UVR4_9NOCA</name>
<evidence type="ECO:0000313" key="4">
    <source>
        <dbReference type="EMBL" id="MDV7263551.1"/>
    </source>
</evidence>
<reference evidence="4" key="1">
    <citation type="submission" date="2023-10" db="EMBL/GenBank/DDBJ databases">
        <title>Development of a sustainable strategy for remediation of hydrocarbon-contaminated territories based on the waste exchange concept.</title>
        <authorList>
            <person name="Krivoruchko A."/>
        </authorList>
    </citation>
    <scope>NUCLEOTIDE SEQUENCE</scope>
    <source>
        <strain evidence="4">IEGM 68</strain>
    </source>
</reference>